<reference evidence="2 3" key="1">
    <citation type="submission" date="2015-07" db="EMBL/GenBank/DDBJ databases">
        <title>The genome of Dufourea novaeangliae.</title>
        <authorList>
            <person name="Pan H."/>
            <person name="Kapheim K."/>
        </authorList>
    </citation>
    <scope>NUCLEOTIDE SEQUENCE [LARGE SCALE GENOMIC DNA]</scope>
    <source>
        <strain evidence="2">0120121106</strain>
        <tissue evidence="2">Whole body</tissue>
    </source>
</reference>
<evidence type="ECO:0000313" key="2">
    <source>
        <dbReference type="EMBL" id="KZC06749.1"/>
    </source>
</evidence>
<feature type="compositionally biased region" description="Polar residues" evidence="1">
    <location>
        <begin position="1"/>
        <end position="14"/>
    </location>
</feature>
<dbReference type="Proteomes" id="UP000076502">
    <property type="component" value="Unassembled WGS sequence"/>
</dbReference>
<organism evidence="2 3">
    <name type="scientific">Dufourea novaeangliae</name>
    <name type="common">Sweat bee</name>
    <dbReference type="NCBI Taxonomy" id="178035"/>
    <lineage>
        <taxon>Eukaryota</taxon>
        <taxon>Metazoa</taxon>
        <taxon>Ecdysozoa</taxon>
        <taxon>Arthropoda</taxon>
        <taxon>Hexapoda</taxon>
        <taxon>Insecta</taxon>
        <taxon>Pterygota</taxon>
        <taxon>Neoptera</taxon>
        <taxon>Endopterygota</taxon>
        <taxon>Hymenoptera</taxon>
        <taxon>Apocrita</taxon>
        <taxon>Aculeata</taxon>
        <taxon>Apoidea</taxon>
        <taxon>Anthophila</taxon>
        <taxon>Halictidae</taxon>
        <taxon>Rophitinae</taxon>
        <taxon>Dufourea</taxon>
    </lineage>
</organism>
<accession>A0A154P470</accession>
<sequence length="64" mass="7489">MTSNSGASRTTSLNGLLVARREEEKQEEEEEEEDEEEEESTVVRSRRPFVDPSRYMCIFTGRFQ</sequence>
<evidence type="ECO:0000313" key="3">
    <source>
        <dbReference type="Proteomes" id="UP000076502"/>
    </source>
</evidence>
<gene>
    <name evidence="2" type="ORF">WN55_07972</name>
</gene>
<proteinExistence type="predicted"/>
<feature type="region of interest" description="Disordered" evidence="1">
    <location>
        <begin position="1"/>
        <end position="45"/>
    </location>
</feature>
<feature type="compositionally biased region" description="Acidic residues" evidence="1">
    <location>
        <begin position="25"/>
        <end position="40"/>
    </location>
</feature>
<name>A0A154P470_DUFNO</name>
<protein>
    <submittedName>
        <fullName evidence="2">Uncharacterized protein</fullName>
    </submittedName>
</protein>
<keyword evidence="3" id="KW-1185">Reference proteome</keyword>
<dbReference type="EMBL" id="KQ434811">
    <property type="protein sequence ID" value="KZC06749.1"/>
    <property type="molecule type" value="Genomic_DNA"/>
</dbReference>
<evidence type="ECO:0000256" key="1">
    <source>
        <dbReference type="SAM" id="MobiDB-lite"/>
    </source>
</evidence>
<dbReference type="AlphaFoldDB" id="A0A154P470"/>